<accession>A0ABX9SJL7</accession>
<keyword evidence="2" id="KW-1185">Reference proteome</keyword>
<proteinExistence type="predicted"/>
<comment type="caution">
    <text evidence="1">The sequence shown here is derived from an EMBL/GenBank/DDBJ whole genome shotgun (WGS) entry which is preliminary data.</text>
</comment>
<reference evidence="1 2" key="1">
    <citation type="submission" date="2018-10" db="EMBL/GenBank/DDBJ databases">
        <title>Genomic Encyclopedia of Archaeal and Bacterial Type Strains, Phase II (KMG-II): from individual species to whole genera.</title>
        <authorList>
            <person name="Goeker M."/>
        </authorList>
    </citation>
    <scope>NUCLEOTIDE SEQUENCE [LARGE SCALE GENOMIC DNA]</scope>
    <source>
        <strain evidence="1 2">DSM 15149</strain>
    </source>
</reference>
<sequence>MLLYLSNNNNFYYHSHVIRILVVIDNLNFMETK</sequence>
<organism evidence="1 2">
    <name type="scientific">Photorhabdus asymbiotica</name>
    <dbReference type="NCBI Taxonomy" id="291112"/>
    <lineage>
        <taxon>Bacteria</taxon>
        <taxon>Pseudomonadati</taxon>
        <taxon>Pseudomonadota</taxon>
        <taxon>Gammaproteobacteria</taxon>
        <taxon>Enterobacterales</taxon>
        <taxon>Morganellaceae</taxon>
        <taxon>Photorhabdus</taxon>
    </lineage>
</organism>
<evidence type="ECO:0000313" key="2">
    <source>
        <dbReference type="Proteomes" id="UP000280955"/>
    </source>
</evidence>
<name>A0ABX9SJL7_9GAMM</name>
<gene>
    <name evidence="1" type="ORF">BDD30_2522</name>
</gene>
<evidence type="ECO:0000313" key="1">
    <source>
        <dbReference type="EMBL" id="RKS57711.1"/>
    </source>
</evidence>
<protein>
    <submittedName>
        <fullName evidence="1">Uncharacterized protein</fullName>
    </submittedName>
</protein>
<dbReference type="Proteomes" id="UP000280955">
    <property type="component" value="Unassembled WGS sequence"/>
</dbReference>
<dbReference type="EMBL" id="RBLJ01000003">
    <property type="protein sequence ID" value="RKS57711.1"/>
    <property type="molecule type" value="Genomic_DNA"/>
</dbReference>